<sequence length="476" mass="50387">MLYLWLSTALTFCVFDQVFPFAFLFTCLVQFFSVPFALLCALLSLQYYLYLHCLEFVDKYFRICDCIFFGCPGCMRIPDLNDNVIKSCSRVTAAPIRYDNARKVDGATFLPTTSADTQCYNPLPVLPAAPVLSSVVASSVARSCGVPPVAVSSMSRSCGVPFVAVSSGVISVGDVSALSGSAHVPVRSVGGEDVSPVLGSDDVNAGVPVSAGGTDRFVLGEGVAAVFESAAGAGIDAALSPSATATNADDDDELEELSFLFYHLSVADPSDDDSHMVHLDRRDFTADPYDMDVDLAVWPEPATAEELAVLPLLSLVSLAPLVLPSSSPVPMEAEDLPPIIPLQAATPSPSPSRMPTPTPTHATILSPPLTATTIIPPVTRNRQRIIREDMPPPPPRPPRNSSSRSTRSTATLATTTSTSDPNPVASSVTTTTNTNSATTSSRRESVQAPSQPPATPTTEEIPEDVLEVQQILGIED</sequence>
<feature type="compositionally biased region" description="Pro residues" evidence="1">
    <location>
        <begin position="348"/>
        <end position="358"/>
    </location>
</feature>
<keyword evidence="2" id="KW-0812">Transmembrane</keyword>
<keyword evidence="2" id="KW-1133">Transmembrane helix</keyword>
<proteinExistence type="predicted"/>
<protein>
    <submittedName>
        <fullName evidence="3">Uncharacterized protein</fullName>
    </submittedName>
</protein>
<accession>A0A077WHD0</accession>
<keyword evidence="2" id="KW-0472">Membrane</keyword>
<dbReference type="EMBL" id="LK023320">
    <property type="protein sequence ID" value="CDS06433.1"/>
    <property type="molecule type" value="Genomic_DNA"/>
</dbReference>
<evidence type="ECO:0000256" key="1">
    <source>
        <dbReference type="SAM" id="MobiDB-lite"/>
    </source>
</evidence>
<feature type="transmembrane region" description="Helical" evidence="2">
    <location>
        <begin position="30"/>
        <end position="50"/>
    </location>
</feature>
<evidence type="ECO:0000256" key="2">
    <source>
        <dbReference type="SAM" id="Phobius"/>
    </source>
</evidence>
<organism evidence="3">
    <name type="scientific">Lichtheimia ramosa</name>
    <dbReference type="NCBI Taxonomy" id="688394"/>
    <lineage>
        <taxon>Eukaryota</taxon>
        <taxon>Fungi</taxon>
        <taxon>Fungi incertae sedis</taxon>
        <taxon>Mucoromycota</taxon>
        <taxon>Mucoromycotina</taxon>
        <taxon>Mucoromycetes</taxon>
        <taxon>Mucorales</taxon>
        <taxon>Lichtheimiaceae</taxon>
        <taxon>Lichtheimia</taxon>
    </lineage>
</organism>
<reference evidence="3" key="1">
    <citation type="journal article" date="2014" name="Genome Announc.">
        <title>De novo whole-genome sequence and genome annotation of Lichtheimia ramosa.</title>
        <authorList>
            <person name="Linde J."/>
            <person name="Schwartze V."/>
            <person name="Binder U."/>
            <person name="Lass-Florl C."/>
            <person name="Voigt K."/>
            <person name="Horn F."/>
        </authorList>
    </citation>
    <scope>NUCLEOTIDE SEQUENCE</scope>
    <source>
        <strain evidence="3">JMRC FSU:6197</strain>
    </source>
</reference>
<feature type="compositionally biased region" description="Low complexity" evidence="1">
    <location>
        <begin position="399"/>
        <end position="440"/>
    </location>
</feature>
<feature type="region of interest" description="Disordered" evidence="1">
    <location>
        <begin position="341"/>
        <end position="464"/>
    </location>
</feature>
<evidence type="ECO:0000313" key="3">
    <source>
        <dbReference type="EMBL" id="CDS06433.1"/>
    </source>
</evidence>
<gene>
    <name evidence="3" type="ORF">LRAMOSA08961</name>
</gene>
<dbReference type="AlphaFoldDB" id="A0A077WHD0"/>
<name>A0A077WHD0_9FUNG</name>